<proteinExistence type="inferred from homology"/>
<dbReference type="GO" id="GO:0010206">
    <property type="term" value="P:photosystem II repair"/>
    <property type="evidence" value="ECO:0007669"/>
    <property type="project" value="InterPro"/>
</dbReference>
<dbReference type="GO" id="GO:0009523">
    <property type="term" value="C:photosystem II"/>
    <property type="evidence" value="ECO:0007669"/>
    <property type="project" value="InterPro"/>
</dbReference>
<dbReference type="HAMAP" id="MF_01481">
    <property type="entry name" value="PSII_Psb27"/>
    <property type="match status" value="1"/>
</dbReference>
<keyword evidence="3" id="KW-1185">Reference proteome</keyword>
<dbReference type="Proteomes" id="UP000355283">
    <property type="component" value="Unassembled WGS sequence"/>
</dbReference>
<protein>
    <recommendedName>
        <fullName evidence="4">Photosystem II 11 kDa protein</fullName>
    </recommendedName>
</protein>
<sequence>MRVFTFCLLAAPAACFLAPLAPKLSNTALKAAQADNDVFSRSDFMTSGVAAMAGLSLVLPALAAEEGGVPAAAPVDLGVPPVNFDLSKEYYKDAAQVVNHMKYATFMNRDTPNYENIAKSVKNEMTDFVSYYRRFNNVAGKPSFSTLYTAINVMAGHYASYGPKFPIPEKRRKRLQQEFTEIDRNIKRNR</sequence>
<feature type="chain" id="PRO_5020033645" description="Photosystem II 11 kDa protein" evidence="1">
    <location>
        <begin position="16"/>
        <end position="190"/>
    </location>
</feature>
<evidence type="ECO:0000313" key="3">
    <source>
        <dbReference type="Proteomes" id="UP000355283"/>
    </source>
</evidence>
<accession>A0A4D9D5K2</accession>
<dbReference type="InterPro" id="IPR025585">
    <property type="entry name" value="PSII_Psb27"/>
</dbReference>
<dbReference type="OrthoDB" id="419533at2759"/>
<feature type="signal peptide" evidence="1">
    <location>
        <begin position="1"/>
        <end position="15"/>
    </location>
</feature>
<dbReference type="Pfam" id="PF13326">
    <property type="entry name" value="PSII_Pbs27"/>
    <property type="match status" value="1"/>
</dbReference>
<dbReference type="AlphaFoldDB" id="A0A4D9D5K2"/>
<organism evidence="2 3">
    <name type="scientific">Nannochloropsis salina CCMP1776</name>
    <dbReference type="NCBI Taxonomy" id="1027361"/>
    <lineage>
        <taxon>Eukaryota</taxon>
        <taxon>Sar</taxon>
        <taxon>Stramenopiles</taxon>
        <taxon>Ochrophyta</taxon>
        <taxon>Eustigmatophyceae</taxon>
        <taxon>Eustigmatales</taxon>
        <taxon>Monodopsidaceae</taxon>
        <taxon>Microchloropsis</taxon>
        <taxon>Microchloropsis salina</taxon>
    </lineage>
</organism>
<dbReference type="GO" id="GO:0010207">
    <property type="term" value="P:photosystem II assembly"/>
    <property type="evidence" value="ECO:0007669"/>
    <property type="project" value="InterPro"/>
</dbReference>
<evidence type="ECO:0000313" key="2">
    <source>
        <dbReference type="EMBL" id="TFJ86274.1"/>
    </source>
</evidence>
<name>A0A4D9D5K2_9STRA</name>
<dbReference type="PANTHER" id="PTHR34041:SF1">
    <property type="entry name" value="PHOTOSYSTEM II REPAIR PROTEIN PSB27-H1, CHLOROPLASTIC"/>
    <property type="match status" value="1"/>
</dbReference>
<dbReference type="InterPro" id="IPR038450">
    <property type="entry name" value="PSII_Psb27_sf"/>
</dbReference>
<comment type="caution">
    <text evidence="2">The sequence shown here is derived from an EMBL/GenBank/DDBJ whole genome shotgun (WGS) entry which is preliminary data.</text>
</comment>
<dbReference type="Gene3D" id="1.20.58.810">
    <property type="entry name" value="Photosystem II Pbs27"/>
    <property type="match status" value="1"/>
</dbReference>
<reference evidence="2 3" key="1">
    <citation type="submission" date="2019-01" db="EMBL/GenBank/DDBJ databases">
        <title>Nuclear Genome Assembly of the Microalgal Biofuel strain Nannochloropsis salina CCMP1776.</title>
        <authorList>
            <person name="Hovde B."/>
        </authorList>
    </citation>
    <scope>NUCLEOTIDE SEQUENCE [LARGE SCALE GENOMIC DNA]</scope>
    <source>
        <strain evidence="2 3">CCMP1776</strain>
    </source>
</reference>
<dbReference type="EMBL" id="SDOX01000009">
    <property type="protein sequence ID" value="TFJ86274.1"/>
    <property type="molecule type" value="Genomic_DNA"/>
</dbReference>
<gene>
    <name evidence="2" type="ORF">NSK_002482</name>
</gene>
<dbReference type="PANTHER" id="PTHR34041">
    <property type="entry name" value="PHOTOSYSTEM II REPAIR PROTEIN PSB27-H1, CHLOROPLASTIC"/>
    <property type="match status" value="1"/>
</dbReference>
<keyword evidence="1" id="KW-0732">Signal</keyword>
<evidence type="ECO:0000256" key="1">
    <source>
        <dbReference type="SAM" id="SignalP"/>
    </source>
</evidence>
<evidence type="ECO:0008006" key="4">
    <source>
        <dbReference type="Google" id="ProtNLM"/>
    </source>
</evidence>